<evidence type="ECO:0000313" key="7">
    <source>
        <dbReference type="EMBL" id="MCD7456929.1"/>
    </source>
</evidence>
<feature type="domain" description="BHLH" evidence="6">
    <location>
        <begin position="577"/>
        <end position="626"/>
    </location>
</feature>
<dbReference type="InterPro" id="IPR025610">
    <property type="entry name" value="MYC/MYB_N"/>
</dbReference>
<dbReference type="Pfam" id="PF23176">
    <property type="entry name" value="bHLH_LHW"/>
    <property type="match status" value="1"/>
</dbReference>
<name>A0ABS8SDJ8_DATST</name>
<evidence type="ECO:0000256" key="2">
    <source>
        <dbReference type="ARBA" id="ARBA00023015"/>
    </source>
</evidence>
<dbReference type="InterPro" id="IPR043561">
    <property type="entry name" value="LHW-like"/>
</dbReference>
<sequence length="796" mass="87788">MCEGKCDSMAKETLKSLCRSHGWSYGVFWGFDQRNSLLLTLQDAYYEEQMGSVIDEMLLQVHILGGGIIGQAAFTKKHKWMFSEANHEKQIPIGSSNNSNLFLDDNEFEQQFSTGIKTIAVISVDRLGVLQFGSTNKLPERLCFVDQARKLFQGIGGSPTSSICENLHFVNSNVLPTANNESLMKESCFLEDLIQSVTCNAENQIMNSDVATTFLSENQFQNLSQFNYYSSQFDTQLQQGMFPSADFFTGSHGFQDSCLTSTWEDLPSDMSIQDFNYVLSTGPNHFEYSAGATQNPHESSAFSSLGGFGVFANEDNTTEQYCTTLLNQDTSGPLNGYIVQCPINQRKDGAVSTINDNILDTMGIISTSAGLNEKLRFNADSDASVSIQSSITNAFETVEKVNCSNMSPFEKMTNLVGVKHESRKPCNWSNALKPVVSTSNSEWTYSDASDLRSRPANRLFSKLGLDQFLDGALSGSCSFAGSVSDDQLSGINKRRRIGSSSGCNYLANPPCFSSFDKNTKLEQPECGLERTRNLEAKSEAVTKLDASTLIGDRCSINACNTILPVKGNEKSSRPTKKKAKPGTRPVPKDRQLIYERLSELRGLIPNGEKMSIDRLLHRTVKHLLFLQGVTKHAEGLKRTEGLKDSKTRLNSKSNGNGVTWACEIGDQTMVCPLIVEDLSTPGQMLIEILCNEQGFFLEMVDIIRGFGLNILKGVMESRQTKMWAHFVVEAEGNKLVTRRKIFSSLVQLLHLTSASEVGLNNQLQNISGGRNTLINDCPKSAVPISGSLPETIRCVI</sequence>
<dbReference type="InterPro" id="IPR011598">
    <property type="entry name" value="bHLH_dom"/>
</dbReference>
<dbReference type="PROSITE" id="PS50888">
    <property type="entry name" value="BHLH"/>
    <property type="match status" value="1"/>
</dbReference>
<evidence type="ECO:0000256" key="4">
    <source>
        <dbReference type="ARBA" id="ARBA00023242"/>
    </source>
</evidence>
<reference evidence="7 8" key="1">
    <citation type="journal article" date="2021" name="BMC Genomics">
        <title>Datura genome reveals duplications of psychoactive alkaloid biosynthetic genes and high mutation rate following tissue culture.</title>
        <authorList>
            <person name="Rajewski A."/>
            <person name="Carter-House D."/>
            <person name="Stajich J."/>
            <person name="Litt A."/>
        </authorList>
    </citation>
    <scope>NUCLEOTIDE SEQUENCE [LARGE SCALE GENOMIC DNA]</scope>
    <source>
        <strain evidence="7">AR-01</strain>
    </source>
</reference>
<evidence type="ECO:0000256" key="3">
    <source>
        <dbReference type="ARBA" id="ARBA00023163"/>
    </source>
</evidence>
<comment type="caution">
    <text evidence="7">The sequence shown here is derived from an EMBL/GenBank/DDBJ whole genome shotgun (WGS) entry which is preliminary data.</text>
</comment>
<evidence type="ECO:0000313" key="8">
    <source>
        <dbReference type="Proteomes" id="UP000823775"/>
    </source>
</evidence>
<keyword evidence="3" id="KW-0804">Transcription</keyword>
<dbReference type="Proteomes" id="UP000823775">
    <property type="component" value="Unassembled WGS sequence"/>
</dbReference>
<dbReference type="Pfam" id="PF14215">
    <property type="entry name" value="bHLH-MYC_N"/>
    <property type="match status" value="2"/>
</dbReference>
<organism evidence="7 8">
    <name type="scientific">Datura stramonium</name>
    <name type="common">Jimsonweed</name>
    <name type="synonym">Common thornapple</name>
    <dbReference type="NCBI Taxonomy" id="4076"/>
    <lineage>
        <taxon>Eukaryota</taxon>
        <taxon>Viridiplantae</taxon>
        <taxon>Streptophyta</taxon>
        <taxon>Embryophyta</taxon>
        <taxon>Tracheophyta</taxon>
        <taxon>Spermatophyta</taxon>
        <taxon>Magnoliopsida</taxon>
        <taxon>eudicotyledons</taxon>
        <taxon>Gunneridae</taxon>
        <taxon>Pentapetalae</taxon>
        <taxon>asterids</taxon>
        <taxon>lamiids</taxon>
        <taxon>Solanales</taxon>
        <taxon>Solanaceae</taxon>
        <taxon>Solanoideae</taxon>
        <taxon>Datureae</taxon>
        <taxon>Datura</taxon>
    </lineage>
</organism>
<feature type="region of interest" description="Disordered" evidence="5">
    <location>
        <begin position="566"/>
        <end position="586"/>
    </location>
</feature>
<evidence type="ECO:0000256" key="1">
    <source>
        <dbReference type="ARBA" id="ARBA00004123"/>
    </source>
</evidence>
<accession>A0ABS8SDJ8</accession>
<dbReference type="PANTHER" id="PTHR46196:SF2">
    <property type="entry name" value="TRANSCRIPTION FACTOR BHLH157"/>
    <property type="match status" value="1"/>
</dbReference>
<protein>
    <recommendedName>
        <fullName evidence="6">BHLH domain-containing protein</fullName>
    </recommendedName>
</protein>
<dbReference type="EMBL" id="JACEIK010000430">
    <property type="protein sequence ID" value="MCD7456929.1"/>
    <property type="molecule type" value="Genomic_DNA"/>
</dbReference>
<comment type="subcellular location">
    <subcellularLocation>
        <location evidence="1">Nucleus</location>
    </subcellularLocation>
</comment>
<gene>
    <name evidence="7" type="ORF">HAX54_033580</name>
</gene>
<evidence type="ECO:0000259" key="6">
    <source>
        <dbReference type="PROSITE" id="PS50888"/>
    </source>
</evidence>
<keyword evidence="4" id="KW-0539">Nucleus</keyword>
<keyword evidence="8" id="KW-1185">Reference proteome</keyword>
<evidence type="ECO:0000256" key="5">
    <source>
        <dbReference type="SAM" id="MobiDB-lite"/>
    </source>
</evidence>
<keyword evidence="2" id="KW-0805">Transcription regulation</keyword>
<dbReference type="PANTHER" id="PTHR46196">
    <property type="entry name" value="TRANSCRIPTION FACTOR BHLH155-LIKE ISOFORM X1-RELATED"/>
    <property type="match status" value="1"/>
</dbReference>
<proteinExistence type="predicted"/>